<dbReference type="InterPro" id="IPR006037">
    <property type="entry name" value="RCK_C"/>
</dbReference>
<dbReference type="SUPFAM" id="SSF116726">
    <property type="entry name" value="TrkA C-terminal domain-like"/>
    <property type="match status" value="1"/>
</dbReference>
<dbReference type="GO" id="GO:0005886">
    <property type="term" value="C:plasma membrane"/>
    <property type="evidence" value="ECO:0007669"/>
    <property type="project" value="UniProtKB-SubCell"/>
</dbReference>
<accession>A0A0P6Z1L3</accession>
<dbReference type="InterPro" id="IPR038770">
    <property type="entry name" value="Na+/solute_symporter_sf"/>
</dbReference>
<evidence type="ECO:0000313" key="11">
    <source>
        <dbReference type="EMBL" id="KPL90956.1"/>
    </source>
</evidence>
<comment type="caution">
    <text evidence="11">The sequence shown here is derived from an EMBL/GenBank/DDBJ whole genome shotgun (WGS) entry which is preliminary data.</text>
</comment>
<protein>
    <submittedName>
        <fullName evidence="11">Potassium transporter</fullName>
    </submittedName>
</protein>
<dbReference type="NCBIfam" id="NF003715">
    <property type="entry name" value="PRK05326.1-2"/>
    <property type="match status" value="1"/>
</dbReference>
<dbReference type="PANTHER" id="PTHR32507:SF7">
    <property type="entry name" value="K(+)_H(+) ANTIPORTER NHAP2"/>
    <property type="match status" value="1"/>
</dbReference>
<feature type="transmembrane region" description="Helical" evidence="9">
    <location>
        <begin position="219"/>
        <end position="238"/>
    </location>
</feature>
<feature type="transmembrane region" description="Helical" evidence="9">
    <location>
        <begin position="118"/>
        <end position="138"/>
    </location>
</feature>
<evidence type="ECO:0000256" key="3">
    <source>
        <dbReference type="ARBA" id="ARBA00022449"/>
    </source>
</evidence>
<dbReference type="PANTHER" id="PTHR32507">
    <property type="entry name" value="NA(+)/H(+) ANTIPORTER 1"/>
    <property type="match status" value="1"/>
</dbReference>
<dbReference type="GO" id="GO:0006813">
    <property type="term" value="P:potassium ion transport"/>
    <property type="evidence" value="ECO:0007669"/>
    <property type="project" value="InterPro"/>
</dbReference>
<feature type="transmembrane region" description="Helical" evidence="9">
    <location>
        <begin position="89"/>
        <end position="112"/>
    </location>
</feature>
<dbReference type="Pfam" id="PF02080">
    <property type="entry name" value="TrkA_C"/>
    <property type="match status" value="1"/>
</dbReference>
<feature type="transmembrane region" description="Helical" evidence="9">
    <location>
        <begin position="332"/>
        <end position="355"/>
    </location>
</feature>
<reference evidence="11 12" key="1">
    <citation type="submission" date="2015-07" db="EMBL/GenBank/DDBJ databases">
        <title>Whole genome sequence of Herpetosiphon geysericola DSM 7119.</title>
        <authorList>
            <person name="Hemp J."/>
            <person name="Ward L.M."/>
            <person name="Pace L.A."/>
            <person name="Fischer W.W."/>
        </authorList>
    </citation>
    <scope>NUCLEOTIDE SEQUENCE [LARGE SCALE GENOMIC DNA]</scope>
    <source>
        <strain evidence="11 12">DSM 7119</strain>
    </source>
</reference>
<organism evidence="11 12">
    <name type="scientific">Herpetosiphon geysericola</name>
    <dbReference type="NCBI Taxonomy" id="70996"/>
    <lineage>
        <taxon>Bacteria</taxon>
        <taxon>Bacillati</taxon>
        <taxon>Chloroflexota</taxon>
        <taxon>Chloroflexia</taxon>
        <taxon>Herpetosiphonales</taxon>
        <taxon>Herpetosiphonaceae</taxon>
        <taxon>Herpetosiphon</taxon>
    </lineage>
</organism>
<evidence type="ECO:0000256" key="1">
    <source>
        <dbReference type="ARBA" id="ARBA00004651"/>
    </source>
</evidence>
<keyword evidence="3" id="KW-0050">Antiport</keyword>
<dbReference type="RefSeq" id="WP_054533142.1">
    <property type="nucleotide sequence ID" value="NZ_LGKP01000008.1"/>
</dbReference>
<dbReference type="InterPro" id="IPR036721">
    <property type="entry name" value="RCK_C_sf"/>
</dbReference>
<evidence type="ECO:0000256" key="6">
    <source>
        <dbReference type="ARBA" id="ARBA00022989"/>
    </source>
</evidence>
<feature type="transmembrane region" description="Helical" evidence="9">
    <location>
        <begin position="361"/>
        <end position="384"/>
    </location>
</feature>
<evidence type="ECO:0000259" key="10">
    <source>
        <dbReference type="PROSITE" id="PS51202"/>
    </source>
</evidence>
<comment type="subcellular location">
    <subcellularLocation>
        <location evidence="1">Cell membrane</location>
        <topology evidence="1">Multi-pass membrane protein</topology>
    </subcellularLocation>
</comment>
<evidence type="ECO:0000256" key="2">
    <source>
        <dbReference type="ARBA" id="ARBA00022448"/>
    </source>
</evidence>
<keyword evidence="2" id="KW-0813">Transport</keyword>
<evidence type="ECO:0000256" key="9">
    <source>
        <dbReference type="SAM" id="Phobius"/>
    </source>
</evidence>
<dbReference type="GO" id="GO:0008324">
    <property type="term" value="F:monoatomic cation transmembrane transporter activity"/>
    <property type="evidence" value="ECO:0007669"/>
    <property type="project" value="InterPro"/>
</dbReference>
<feature type="transmembrane region" description="Helical" evidence="9">
    <location>
        <begin position="57"/>
        <end position="77"/>
    </location>
</feature>
<evidence type="ECO:0000313" key="12">
    <source>
        <dbReference type="Proteomes" id="UP000050277"/>
    </source>
</evidence>
<feature type="transmembrane region" description="Helical" evidence="9">
    <location>
        <begin position="296"/>
        <end position="320"/>
    </location>
</feature>
<dbReference type="Proteomes" id="UP000050277">
    <property type="component" value="Unassembled WGS sequence"/>
</dbReference>
<feature type="transmembrane region" description="Helical" evidence="9">
    <location>
        <begin position="189"/>
        <end position="212"/>
    </location>
</feature>
<dbReference type="GO" id="GO:0015297">
    <property type="term" value="F:antiporter activity"/>
    <property type="evidence" value="ECO:0007669"/>
    <property type="project" value="UniProtKB-KW"/>
</dbReference>
<keyword evidence="7" id="KW-0406">Ion transport</keyword>
<dbReference type="AlphaFoldDB" id="A0A0P6Z1L3"/>
<keyword evidence="5 9" id="KW-0812">Transmembrane</keyword>
<dbReference type="Gene3D" id="3.30.70.1450">
    <property type="entry name" value="Regulator of K+ conductance, C-terminal domain"/>
    <property type="match status" value="1"/>
</dbReference>
<dbReference type="STRING" id="70996.SE18_04080"/>
<keyword evidence="8 9" id="KW-0472">Membrane</keyword>
<dbReference type="EMBL" id="LGKP01000008">
    <property type="protein sequence ID" value="KPL90956.1"/>
    <property type="molecule type" value="Genomic_DNA"/>
</dbReference>
<dbReference type="PROSITE" id="PS51202">
    <property type="entry name" value="RCK_C"/>
    <property type="match status" value="1"/>
</dbReference>
<dbReference type="NCBIfam" id="NF003716">
    <property type="entry name" value="PRK05326.1-3"/>
    <property type="match status" value="1"/>
</dbReference>
<keyword evidence="6 9" id="KW-1133">Transmembrane helix</keyword>
<dbReference type="OrthoDB" id="9810759at2"/>
<sequence length="487" mass="52451">MSTESIFVIAGSLVLISIIVSTVSDRWGIPALVLFMGIGMLAGSDGLGDIYFDNVKIAQVVGIVALIYILFSGGLETHWNRIKPIIGPGLLLANLGVMISASMVAAVAVWLFDLPPLVGLLLGAIISSTDAAAVFNVLRTRGVRLPEPVESLIELESGSNDPIAVFLTIGLTSFLTTSDHSVGALAVEFVMEMVLGVIIGGLGGFLITWLINRLPLQDGLYPVLTLTMTIMVYGAAVLVHGNGFLAVYVAGLVVGNRPIIHRRSLIRFHEGIAWLMQIAMFLTLGLLVFPSQLPPLIGSGMLLVLFLMFVARPLSVIIALGFTRFNIRERLMIAWAGLRGAVPIVLATFPLIAGIPEANKLFHIIFFVVLASVTVQGMSIGWVADKLKLHSHEIQINSKPLDFIPEISPESTVYEVVVPDDARLAGRNIMELQLPRGALVVLIRRGRETIVPSGNTRVQANDTILMLADQQALEVINQRLNIAKQAG</sequence>
<name>A0A0P6Z1L3_9CHLR</name>
<keyword evidence="4" id="KW-1003">Cell membrane</keyword>
<feature type="transmembrane region" description="Helical" evidence="9">
    <location>
        <begin position="272"/>
        <end position="290"/>
    </location>
</feature>
<gene>
    <name evidence="11" type="ORF">SE18_04080</name>
</gene>
<feature type="transmembrane region" description="Helical" evidence="9">
    <location>
        <begin position="6"/>
        <end position="24"/>
    </location>
</feature>
<evidence type="ECO:0000256" key="7">
    <source>
        <dbReference type="ARBA" id="ARBA00023065"/>
    </source>
</evidence>
<dbReference type="Gene3D" id="1.20.1530.20">
    <property type="match status" value="1"/>
</dbReference>
<dbReference type="Pfam" id="PF00999">
    <property type="entry name" value="Na_H_Exchanger"/>
    <property type="match status" value="1"/>
</dbReference>
<evidence type="ECO:0000256" key="5">
    <source>
        <dbReference type="ARBA" id="ARBA00022692"/>
    </source>
</evidence>
<dbReference type="InterPro" id="IPR006153">
    <property type="entry name" value="Cation/H_exchanger_TM"/>
</dbReference>
<proteinExistence type="predicted"/>
<feature type="domain" description="RCK C-terminal" evidence="10">
    <location>
        <begin position="401"/>
        <end position="482"/>
    </location>
</feature>
<keyword evidence="12" id="KW-1185">Reference proteome</keyword>
<evidence type="ECO:0000256" key="8">
    <source>
        <dbReference type="ARBA" id="ARBA00023136"/>
    </source>
</evidence>
<dbReference type="GO" id="GO:1902600">
    <property type="term" value="P:proton transmembrane transport"/>
    <property type="evidence" value="ECO:0007669"/>
    <property type="project" value="InterPro"/>
</dbReference>
<evidence type="ECO:0000256" key="4">
    <source>
        <dbReference type="ARBA" id="ARBA00022475"/>
    </source>
</evidence>